<feature type="coiled-coil region" evidence="1">
    <location>
        <begin position="300"/>
        <end position="355"/>
    </location>
</feature>
<sequence>MEKILSKCDKVEVGQLLMTKMESCPKDPATLENTFSRLFNKLVDQKSDMHQDKEDKLKNIQKKLEPVVKDIHSAKISSQIKTINSKVNLISMSISDKKISIEKYQNIISNADIQIKKLHDEIKPFTAKLSNTSEEEFAAKDGLRKKNTEAYISKLETKQNTAITAIKREITEQENSRTKLLNFAIKHNVSGAESDLIRAESGLIFDSRDTGFGTTSWRDHLGSDKYAIKNFGYIEKEGRRQYSALTKAPNLEGRQWQKLLTNFNDAPKNINDLNKQLTQLKFEYKDQISHAKFENQLSSKQVIQQNINNKNHSIKSLEDKKVSTQEKINSGNKWISLQQEMKSELTAQIELLQSQLK</sequence>
<dbReference type="AlphaFoldDB" id="A0A7U4K0E6"/>
<dbReference type="KEGG" id="yel:LC20_01508"/>
<name>A0A7U4K0E6_YEREN</name>
<dbReference type="Proteomes" id="UP000230961">
    <property type="component" value="Chromosome"/>
</dbReference>
<evidence type="ECO:0000256" key="1">
    <source>
        <dbReference type="SAM" id="Coils"/>
    </source>
</evidence>
<dbReference type="EMBL" id="CP007448">
    <property type="protein sequence ID" value="AHM72762.2"/>
    <property type="molecule type" value="Genomic_DNA"/>
</dbReference>
<protein>
    <submittedName>
        <fullName evidence="2">Uncharacterized protein</fullName>
    </submittedName>
</protein>
<evidence type="ECO:0000313" key="3">
    <source>
        <dbReference type="Proteomes" id="UP000230961"/>
    </source>
</evidence>
<reference evidence="2 3" key="1">
    <citation type="submission" date="2017-11" db="EMBL/GenBank/DDBJ databases">
        <title>The complete genome sequence and comparative genome analysis of Yersinia enterocolitica strain LC20.</title>
        <authorList>
            <person name="Shi G."/>
            <person name="Su M."/>
            <person name="Liang J."/>
            <person name="Gu W."/>
            <person name="Xiao Y."/>
            <person name="Zhang Z."/>
            <person name="Qiu H."/>
            <person name="Duan R."/>
            <person name="Zhang Z."/>
            <person name="Li Y."/>
            <person name="Zhang X."/>
            <person name="Ling Y."/>
            <person name="Song L."/>
            <person name="Chen M."/>
            <person name="Zhao Y."/>
            <person name="Wu J."/>
            <person name="Jing H."/>
            <person name="Xiao J."/>
            <person name="Wang X."/>
        </authorList>
    </citation>
    <scope>NUCLEOTIDE SEQUENCE [LARGE SCALE GENOMIC DNA]</scope>
    <source>
        <strain evidence="2 3">LC20</strain>
    </source>
</reference>
<evidence type="ECO:0000313" key="2">
    <source>
        <dbReference type="EMBL" id="AHM72762.2"/>
    </source>
</evidence>
<accession>A0A7U4K0E6</accession>
<proteinExistence type="predicted"/>
<keyword evidence="1" id="KW-0175">Coiled coil</keyword>
<gene>
    <name evidence="2" type="ORF">LC20_01508</name>
</gene>
<organism evidence="2 3">
    <name type="scientific">Yersinia enterocolitica LC20</name>
    <dbReference type="NCBI Taxonomy" id="1443113"/>
    <lineage>
        <taxon>Bacteria</taxon>
        <taxon>Pseudomonadati</taxon>
        <taxon>Pseudomonadota</taxon>
        <taxon>Gammaproteobacteria</taxon>
        <taxon>Enterobacterales</taxon>
        <taxon>Yersiniaceae</taxon>
        <taxon>Yersinia</taxon>
    </lineage>
</organism>